<dbReference type="AlphaFoldDB" id="A0A2V3IN47"/>
<organism evidence="3 4">
    <name type="scientific">Gracilariopsis chorda</name>
    <dbReference type="NCBI Taxonomy" id="448386"/>
    <lineage>
        <taxon>Eukaryota</taxon>
        <taxon>Rhodophyta</taxon>
        <taxon>Florideophyceae</taxon>
        <taxon>Rhodymeniophycidae</taxon>
        <taxon>Gracilariales</taxon>
        <taxon>Gracilariaceae</taxon>
        <taxon>Gracilariopsis</taxon>
    </lineage>
</organism>
<keyword evidence="4" id="KW-1185">Reference proteome</keyword>
<comment type="caution">
    <text evidence="3">The sequence shown here is derived from an EMBL/GenBank/DDBJ whole genome shotgun (WGS) entry which is preliminary data.</text>
</comment>
<protein>
    <submittedName>
        <fullName evidence="3">Uncharacterized protein</fullName>
    </submittedName>
</protein>
<gene>
    <name evidence="3" type="ORF">BWQ96_06791</name>
</gene>
<keyword evidence="1" id="KW-0175">Coiled coil</keyword>
<name>A0A2V3IN47_9FLOR</name>
<feature type="region of interest" description="Disordered" evidence="2">
    <location>
        <begin position="207"/>
        <end position="228"/>
    </location>
</feature>
<feature type="coiled-coil region" evidence="1">
    <location>
        <begin position="122"/>
        <end position="162"/>
    </location>
</feature>
<dbReference type="EMBL" id="NBIV01000124">
    <property type="protein sequence ID" value="PXF43498.1"/>
    <property type="molecule type" value="Genomic_DNA"/>
</dbReference>
<evidence type="ECO:0000256" key="1">
    <source>
        <dbReference type="SAM" id="Coils"/>
    </source>
</evidence>
<dbReference type="OrthoDB" id="10367422at2759"/>
<accession>A0A2V3IN47</accession>
<reference evidence="3 4" key="1">
    <citation type="journal article" date="2018" name="Mol. Biol. Evol.">
        <title>Analysis of the draft genome of the red seaweed Gracilariopsis chorda provides insights into genome size evolution in Rhodophyta.</title>
        <authorList>
            <person name="Lee J."/>
            <person name="Yang E.C."/>
            <person name="Graf L."/>
            <person name="Yang J.H."/>
            <person name="Qiu H."/>
            <person name="Zel Zion U."/>
            <person name="Chan C.X."/>
            <person name="Stephens T.G."/>
            <person name="Weber A.P.M."/>
            <person name="Boo G.H."/>
            <person name="Boo S.M."/>
            <person name="Kim K.M."/>
            <person name="Shin Y."/>
            <person name="Jung M."/>
            <person name="Lee S.J."/>
            <person name="Yim H.S."/>
            <person name="Lee J.H."/>
            <person name="Bhattacharya D."/>
            <person name="Yoon H.S."/>
        </authorList>
    </citation>
    <scope>NUCLEOTIDE SEQUENCE [LARGE SCALE GENOMIC DNA]</scope>
    <source>
        <strain evidence="3 4">SKKU-2015</strain>
        <tissue evidence="3">Whole body</tissue>
    </source>
</reference>
<sequence length="436" mass="50246">MPLFGLDITRYKSVRPLFHYGELDVLDTGSVTASRRLPENVVALLREIGTNVAVWDGTKGILGRDYVTNKASTSFVKGRERQRLLDRYIDLRNGLPSPKDLEKLHVNLEIQMRTQRQVNSSVYEIERELEQLNKARDSCQTNHGEASRFEELTRQIERLESDRTLSKTSAEKINAKVKETRLHLSEGETGYLRRLAILRCLVSGMSKDETPNNRSKGEMNEHRRVAREADEKSGRTCLDYLQIKRVYIDAKTGLLHLYNLEGILKGILQHLEVSTRSSQNSLGESIRPSKEYRMGYVHQQWSLAESNFRTMLPFLKNTSLISARGIADEQLDEVERNGTTNDRPGGRDVSIFDDVPRLLPSSIRIGLCYLFTRRSRIIQLHRSAAKAYREINLLYDCHERTVKEAFEVLQEREVDNRRAHDDLISKWEDLLGIQYA</sequence>
<evidence type="ECO:0000313" key="3">
    <source>
        <dbReference type="EMBL" id="PXF43498.1"/>
    </source>
</evidence>
<evidence type="ECO:0000313" key="4">
    <source>
        <dbReference type="Proteomes" id="UP000247409"/>
    </source>
</evidence>
<dbReference type="Proteomes" id="UP000247409">
    <property type="component" value="Unassembled WGS sequence"/>
</dbReference>
<evidence type="ECO:0000256" key="2">
    <source>
        <dbReference type="SAM" id="MobiDB-lite"/>
    </source>
</evidence>
<proteinExistence type="predicted"/>